<organism evidence="2 3">
    <name type="scientific">Lasiosphaeria ovina</name>
    <dbReference type="NCBI Taxonomy" id="92902"/>
    <lineage>
        <taxon>Eukaryota</taxon>
        <taxon>Fungi</taxon>
        <taxon>Dikarya</taxon>
        <taxon>Ascomycota</taxon>
        <taxon>Pezizomycotina</taxon>
        <taxon>Sordariomycetes</taxon>
        <taxon>Sordariomycetidae</taxon>
        <taxon>Sordariales</taxon>
        <taxon>Lasiosphaeriaceae</taxon>
        <taxon>Lasiosphaeria</taxon>
    </lineage>
</organism>
<protein>
    <submittedName>
        <fullName evidence="2">Uncharacterized protein</fullName>
    </submittedName>
</protein>
<proteinExistence type="predicted"/>
<dbReference type="AlphaFoldDB" id="A0AAE0KD21"/>
<evidence type="ECO:0000256" key="1">
    <source>
        <dbReference type="SAM" id="MobiDB-lite"/>
    </source>
</evidence>
<name>A0AAE0KD21_9PEZI</name>
<dbReference type="EMBL" id="JAULSN010000004">
    <property type="protein sequence ID" value="KAK3373745.1"/>
    <property type="molecule type" value="Genomic_DNA"/>
</dbReference>
<feature type="region of interest" description="Disordered" evidence="1">
    <location>
        <begin position="242"/>
        <end position="264"/>
    </location>
</feature>
<evidence type="ECO:0000313" key="2">
    <source>
        <dbReference type="EMBL" id="KAK3373745.1"/>
    </source>
</evidence>
<comment type="caution">
    <text evidence="2">The sequence shown here is derived from an EMBL/GenBank/DDBJ whole genome shotgun (WGS) entry which is preliminary data.</text>
</comment>
<keyword evidence="3" id="KW-1185">Reference proteome</keyword>
<sequence length="355" mass="38748">MQFAFAECMAAQQRNCGPPSNRVWVSAFWSPGWWWLKMDSDFRFTARPPAAWAPLPAGLGASGCTNAYLGPPQHALHIKIIRVGDMSPMWRFVWPGLRPTLGTLSKRPVRPSPRVTFADNVADSRPPVRQHRQPPWPARTRRKGLRGLVWQVQRAEDPVGPIWGVWSSLEEWKGPRAIFPCGSGGALGDEVVCWLWLSLALGHLKGKANSRPSPSNLPTSPLLSPPLLPTPALCLEVHQTKPTRAGRQVPTPAHLPATSPRPTRACESSILNARTCSVMYSIAAIFGTPRRSKHYLPRIKSSKSIAPAKPRATAQAMTTYYVGDGQGEASSEASSSSSSSSSHYIAIADKVVFLA</sequence>
<reference evidence="2" key="1">
    <citation type="journal article" date="2023" name="Mol. Phylogenet. Evol.">
        <title>Genome-scale phylogeny and comparative genomics of the fungal order Sordariales.</title>
        <authorList>
            <person name="Hensen N."/>
            <person name="Bonometti L."/>
            <person name="Westerberg I."/>
            <person name="Brannstrom I.O."/>
            <person name="Guillou S."/>
            <person name="Cros-Aarteil S."/>
            <person name="Calhoun S."/>
            <person name="Haridas S."/>
            <person name="Kuo A."/>
            <person name="Mondo S."/>
            <person name="Pangilinan J."/>
            <person name="Riley R."/>
            <person name="LaButti K."/>
            <person name="Andreopoulos B."/>
            <person name="Lipzen A."/>
            <person name="Chen C."/>
            <person name="Yan M."/>
            <person name="Daum C."/>
            <person name="Ng V."/>
            <person name="Clum A."/>
            <person name="Steindorff A."/>
            <person name="Ohm R.A."/>
            <person name="Martin F."/>
            <person name="Silar P."/>
            <person name="Natvig D.O."/>
            <person name="Lalanne C."/>
            <person name="Gautier V."/>
            <person name="Ament-Velasquez S.L."/>
            <person name="Kruys A."/>
            <person name="Hutchinson M.I."/>
            <person name="Powell A.J."/>
            <person name="Barry K."/>
            <person name="Miller A.N."/>
            <person name="Grigoriev I.V."/>
            <person name="Debuchy R."/>
            <person name="Gladieux P."/>
            <person name="Hiltunen Thoren M."/>
            <person name="Johannesson H."/>
        </authorList>
    </citation>
    <scope>NUCLEOTIDE SEQUENCE</scope>
    <source>
        <strain evidence="2">CBS 958.72</strain>
    </source>
</reference>
<gene>
    <name evidence="2" type="ORF">B0T24DRAFT_273379</name>
</gene>
<reference evidence="2" key="2">
    <citation type="submission" date="2023-06" db="EMBL/GenBank/DDBJ databases">
        <authorList>
            <consortium name="Lawrence Berkeley National Laboratory"/>
            <person name="Haridas S."/>
            <person name="Hensen N."/>
            <person name="Bonometti L."/>
            <person name="Westerberg I."/>
            <person name="Brannstrom I.O."/>
            <person name="Guillou S."/>
            <person name="Cros-Aarteil S."/>
            <person name="Calhoun S."/>
            <person name="Kuo A."/>
            <person name="Mondo S."/>
            <person name="Pangilinan J."/>
            <person name="Riley R."/>
            <person name="Labutti K."/>
            <person name="Andreopoulos B."/>
            <person name="Lipzen A."/>
            <person name="Chen C."/>
            <person name="Yanf M."/>
            <person name="Daum C."/>
            <person name="Ng V."/>
            <person name="Clum A."/>
            <person name="Steindorff A."/>
            <person name="Ohm R."/>
            <person name="Martin F."/>
            <person name="Silar P."/>
            <person name="Natvig D."/>
            <person name="Lalanne C."/>
            <person name="Gautier V."/>
            <person name="Ament-Velasquez S.L."/>
            <person name="Kruys A."/>
            <person name="Hutchinson M.I."/>
            <person name="Powell A.J."/>
            <person name="Barry K."/>
            <person name="Miller A.N."/>
            <person name="Grigoriev I.V."/>
            <person name="Debuchy R."/>
            <person name="Gladieux P."/>
            <person name="Thoren M.H."/>
            <person name="Johannesson H."/>
        </authorList>
    </citation>
    <scope>NUCLEOTIDE SEQUENCE</scope>
    <source>
        <strain evidence="2">CBS 958.72</strain>
    </source>
</reference>
<accession>A0AAE0KD21</accession>
<dbReference type="Proteomes" id="UP001287356">
    <property type="component" value="Unassembled WGS sequence"/>
</dbReference>
<evidence type="ECO:0000313" key="3">
    <source>
        <dbReference type="Proteomes" id="UP001287356"/>
    </source>
</evidence>